<keyword evidence="3 11" id="KW-0863">Zinc-finger</keyword>
<dbReference type="Gene3D" id="3.30.40.10">
    <property type="entry name" value="Zinc/RING finger domain, C3HC4 (zinc finger)"/>
    <property type="match status" value="1"/>
</dbReference>
<dbReference type="InterPro" id="IPR017907">
    <property type="entry name" value="Znf_RING_CS"/>
</dbReference>
<reference evidence="16 17" key="1">
    <citation type="journal article" date="2023" name="bioRxiv">
        <title>Conserved and derived expression patterns and positive selection on dental genes reveal complex evolutionary context of ever-growing rodent molars.</title>
        <authorList>
            <person name="Calamari Z.T."/>
            <person name="Song A."/>
            <person name="Cohen E."/>
            <person name="Akter M."/>
            <person name="Roy R.D."/>
            <person name="Hallikas O."/>
            <person name="Christensen M.M."/>
            <person name="Li P."/>
            <person name="Marangoni P."/>
            <person name="Jernvall J."/>
            <person name="Klein O.D."/>
        </authorList>
    </citation>
    <scope>NUCLEOTIDE SEQUENCE [LARGE SCALE GENOMIC DNA]</scope>
    <source>
        <strain evidence="16">V071</strain>
    </source>
</reference>
<feature type="domain" description="RING-type" evidence="15">
    <location>
        <begin position="290"/>
        <end position="338"/>
    </location>
</feature>
<name>A0AAW0HIQ5_MYOGA</name>
<organism evidence="16 17">
    <name type="scientific">Myodes glareolus</name>
    <name type="common">Bank vole</name>
    <name type="synonym">Clethrionomys glareolus</name>
    <dbReference type="NCBI Taxonomy" id="447135"/>
    <lineage>
        <taxon>Eukaryota</taxon>
        <taxon>Metazoa</taxon>
        <taxon>Chordata</taxon>
        <taxon>Craniata</taxon>
        <taxon>Vertebrata</taxon>
        <taxon>Euteleostomi</taxon>
        <taxon>Mammalia</taxon>
        <taxon>Eutheria</taxon>
        <taxon>Euarchontoglires</taxon>
        <taxon>Glires</taxon>
        <taxon>Rodentia</taxon>
        <taxon>Myomorpha</taxon>
        <taxon>Muroidea</taxon>
        <taxon>Cricetidae</taxon>
        <taxon>Arvicolinae</taxon>
        <taxon>Myodes</taxon>
    </lineage>
</organism>
<comment type="subunit">
    <text evidence="10">Component of the small ribosomal subunit. Part of the small subunit (SSU) processome, composed of more than 70 proteins and the RNA chaperone small nucleolar RNA (snoRNA) U3.</text>
</comment>
<evidence type="ECO:0000256" key="14">
    <source>
        <dbReference type="SAM" id="Phobius"/>
    </source>
</evidence>
<evidence type="ECO:0000313" key="16">
    <source>
        <dbReference type="EMBL" id="KAK7802615.1"/>
    </source>
</evidence>
<feature type="transmembrane region" description="Helical" evidence="14">
    <location>
        <begin position="425"/>
        <end position="452"/>
    </location>
</feature>
<dbReference type="Pfam" id="PF13445">
    <property type="entry name" value="zf-RING_UBOX"/>
    <property type="match status" value="1"/>
</dbReference>
<dbReference type="InterPro" id="IPR013083">
    <property type="entry name" value="Znf_RING/FYVE/PHD"/>
</dbReference>
<dbReference type="Gene3D" id="1.10.455.10">
    <property type="entry name" value="Ribosomal protein S7 domain"/>
    <property type="match status" value="1"/>
</dbReference>
<dbReference type="EMBL" id="JBBHLL010000453">
    <property type="protein sequence ID" value="KAK7802615.1"/>
    <property type="molecule type" value="Genomic_DNA"/>
</dbReference>
<keyword evidence="14" id="KW-1133">Transmembrane helix</keyword>
<evidence type="ECO:0000256" key="7">
    <source>
        <dbReference type="ARBA" id="ARBA00044531"/>
    </source>
</evidence>
<keyword evidence="14" id="KW-0472">Membrane</keyword>
<evidence type="ECO:0000256" key="10">
    <source>
        <dbReference type="ARBA" id="ARBA00046547"/>
    </source>
</evidence>
<evidence type="ECO:0000256" key="9">
    <source>
        <dbReference type="ARBA" id="ARBA00045441"/>
    </source>
</evidence>
<keyword evidence="6 12" id="KW-0687">Ribonucleoprotein</keyword>
<protein>
    <recommendedName>
        <fullName evidence="7">Small ribosomal subunit protein uS7</fullName>
    </recommendedName>
    <alternativeName>
        <fullName evidence="8">40S ribosomal protein S5</fullName>
    </alternativeName>
</protein>
<comment type="function">
    <text evidence="9">Component of the small ribosomal subunit. The ribosome is a large ribonucleoprotein complex responsible for the synthesis of proteins in the cell. Part of the small subunit (SSU) processome, first precursor of the small eukaryotic ribosomal subunit. During the assembly of the SSU processome in the nucleolus, many ribosome biogenesis factors, an RNA chaperone and ribosomal proteins associate with the nascent pre-rRNA and work in concert to generate RNA folding, modifications, rearrangements and cleavage as well as targeted degradation of pre-ribosomal RNA by the RNA exosome.</text>
</comment>
<proteinExistence type="inferred from homology"/>
<evidence type="ECO:0000256" key="1">
    <source>
        <dbReference type="ARBA" id="ARBA00007151"/>
    </source>
</evidence>
<dbReference type="InterPro" id="IPR005716">
    <property type="entry name" value="Ribosomal_uS7_euk/arc"/>
</dbReference>
<feature type="region of interest" description="Disordered" evidence="13">
    <location>
        <begin position="495"/>
        <end position="559"/>
    </location>
</feature>
<dbReference type="CDD" id="cd14867">
    <property type="entry name" value="uS7_Eukaryote"/>
    <property type="match status" value="1"/>
</dbReference>
<dbReference type="AlphaFoldDB" id="A0AAW0HIQ5"/>
<dbReference type="CDD" id="cd16556">
    <property type="entry name" value="RING-HC_RNF183-like"/>
    <property type="match status" value="1"/>
</dbReference>
<feature type="compositionally biased region" description="Low complexity" evidence="13">
    <location>
        <begin position="243"/>
        <end position="261"/>
    </location>
</feature>
<keyword evidence="5 12" id="KW-0689">Ribosomal protein</keyword>
<dbReference type="GO" id="GO:0003735">
    <property type="term" value="F:structural constituent of ribosome"/>
    <property type="evidence" value="ECO:0007669"/>
    <property type="project" value="InterPro"/>
</dbReference>
<feature type="compositionally biased region" description="Basic and acidic residues" evidence="13">
    <location>
        <begin position="508"/>
        <end position="523"/>
    </location>
</feature>
<dbReference type="SUPFAM" id="SSF57850">
    <property type="entry name" value="RING/U-box"/>
    <property type="match status" value="1"/>
</dbReference>
<dbReference type="InterPro" id="IPR027370">
    <property type="entry name" value="Znf-RING_euk"/>
</dbReference>
<dbReference type="PROSITE" id="PS50089">
    <property type="entry name" value="ZF_RING_2"/>
    <property type="match status" value="1"/>
</dbReference>
<sequence>MALMTEWETATPAVAETPDIKLFGKWSTDDVQINDISLQDYIAVKEKYAKYLPHSAGRYAAKRFRKAQCPIVERLTNSMMMHGRNNGKKLMTVRIVKHAFEIIHLLTGENPLQVLVNAIINSGPREDSTRIGRAGTVRRQAVDVSPLRRVNQAIWLLCTGAREAAFRNIKTIAECLADELINAAKVGTQGGLDIWVFIQHSELITCPLQGSSNSYAIKKKDELERTIWMPCPRPPWLRRHRTSQGSSPGSPGTVSAPTTPSRGEEEDAEEEGDGTPADSPILPPASPMECLICVSPFDGIFKLPKRLDCGHVFCLECLARLSLATAGGGDAVACPMCRAPTRLAPCRGLPALPTQPGLLPRDARAPPPRQGSVRFDRRRGLLYLRPPPPSPGPRKSRTVRAPPPPPPLRLGRPLSRRLSLSSPTWAFNAAVALAVLVAAGLVVSGVYIFFLIPHVTTSGLARPQVVALGPDPSFWQPPRPTPITPWTHIWIPRPTKPDLDLDDTLPEATKDTPELEEAAKEPVESQGTLDTPPTPPHQTPKTETDLGWNLQARDDGKMV</sequence>
<comment type="caution">
    <text evidence="16">The sequence shown here is derived from an EMBL/GenBank/DDBJ whole genome shotgun (WGS) entry which is preliminary data.</text>
</comment>
<dbReference type="Proteomes" id="UP001488838">
    <property type="component" value="Unassembled WGS sequence"/>
</dbReference>
<evidence type="ECO:0000256" key="12">
    <source>
        <dbReference type="RuleBase" id="RU003619"/>
    </source>
</evidence>
<feature type="region of interest" description="Disordered" evidence="13">
    <location>
        <begin position="234"/>
        <end position="281"/>
    </location>
</feature>
<feature type="region of interest" description="Disordered" evidence="13">
    <location>
        <begin position="381"/>
        <end position="414"/>
    </location>
</feature>
<evidence type="ECO:0000256" key="11">
    <source>
        <dbReference type="PROSITE-ProRule" id="PRU00175"/>
    </source>
</evidence>
<dbReference type="NCBIfam" id="TIGR01028">
    <property type="entry name" value="uS7_euk_arch"/>
    <property type="match status" value="1"/>
</dbReference>
<evidence type="ECO:0000256" key="13">
    <source>
        <dbReference type="SAM" id="MobiDB-lite"/>
    </source>
</evidence>
<dbReference type="Pfam" id="PF00177">
    <property type="entry name" value="Ribosomal_S7"/>
    <property type="match status" value="1"/>
</dbReference>
<dbReference type="FunFam" id="1.10.455.10:FF:000002">
    <property type="entry name" value="40S ribosomal protein S5"/>
    <property type="match status" value="1"/>
</dbReference>
<keyword evidence="2" id="KW-0479">Metal-binding</keyword>
<keyword evidence="14" id="KW-0812">Transmembrane</keyword>
<dbReference type="InterPro" id="IPR020606">
    <property type="entry name" value="Ribosomal_uS7_CS"/>
</dbReference>
<dbReference type="PROSITE" id="PS00518">
    <property type="entry name" value="ZF_RING_1"/>
    <property type="match status" value="1"/>
</dbReference>
<accession>A0AAW0HIQ5</accession>
<dbReference type="InterPro" id="IPR023798">
    <property type="entry name" value="Ribosomal_uS7_dom"/>
</dbReference>
<evidence type="ECO:0000259" key="15">
    <source>
        <dbReference type="PROSITE" id="PS50089"/>
    </source>
</evidence>
<dbReference type="InterPro" id="IPR036823">
    <property type="entry name" value="Ribosomal_uS7_dom_sf"/>
</dbReference>
<dbReference type="PANTHER" id="PTHR11205">
    <property type="entry name" value="RIBOSOMAL PROTEIN S7"/>
    <property type="match status" value="1"/>
</dbReference>
<feature type="compositionally biased region" description="Acidic residues" evidence="13">
    <location>
        <begin position="264"/>
        <end position="273"/>
    </location>
</feature>
<dbReference type="InterPro" id="IPR000235">
    <property type="entry name" value="Ribosomal_uS7"/>
</dbReference>
<dbReference type="PROSITE" id="PS00052">
    <property type="entry name" value="RIBOSOMAL_S7"/>
    <property type="match status" value="1"/>
</dbReference>
<evidence type="ECO:0000256" key="3">
    <source>
        <dbReference type="ARBA" id="ARBA00022771"/>
    </source>
</evidence>
<dbReference type="GO" id="GO:0015935">
    <property type="term" value="C:small ribosomal subunit"/>
    <property type="evidence" value="ECO:0007669"/>
    <property type="project" value="InterPro"/>
</dbReference>
<gene>
    <name evidence="16" type="ORF">U0070_020066</name>
</gene>
<dbReference type="GO" id="GO:0006412">
    <property type="term" value="P:translation"/>
    <property type="evidence" value="ECO:0007669"/>
    <property type="project" value="InterPro"/>
</dbReference>
<keyword evidence="17" id="KW-1185">Reference proteome</keyword>
<dbReference type="SUPFAM" id="SSF47973">
    <property type="entry name" value="Ribosomal protein S7"/>
    <property type="match status" value="1"/>
</dbReference>
<evidence type="ECO:0000313" key="17">
    <source>
        <dbReference type="Proteomes" id="UP001488838"/>
    </source>
</evidence>
<dbReference type="GO" id="GO:0003723">
    <property type="term" value="F:RNA binding"/>
    <property type="evidence" value="ECO:0007669"/>
    <property type="project" value="InterPro"/>
</dbReference>
<keyword evidence="4" id="KW-0862">Zinc</keyword>
<evidence type="ECO:0000256" key="2">
    <source>
        <dbReference type="ARBA" id="ARBA00022723"/>
    </source>
</evidence>
<dbReference type="InterPro" id="IPR001841">
    <property type="entry name" value="Znf_RING"/>
</dbReference>
<dbReference type="SMART" id="SM00184">
    <property type="entry name" value="RING"/>
    <property type="match status" value="1"/>
</dbReference>
<evidence type="ECO:0000256" key="5">
    <source>
        <dbReference type="ARBA" id="ARBA00022980"/>
    </source>
</evidence>
<evidence type="ECO:0000256" key="4">
    <source>
        <dbReference type="ARBA" id="ARBA00022833"/>
    </source>
</evidence>
<dbReference type="GO" id="GO:0008270">
    <property type="term" value="F:zinc ion binding"/>
    <property type="evidence" value="ECO:0007669"/>
    <property type="project" value="UniProtKB-KW"/>
</dbReference>
<evidence type="ECO:0000256" key="8">
    <source>
        <dbReference type="ARBA" id="ARBA00044560"/>
    </source>
</evidence>
<comment type="similarity">
    <text evidence="1 12">Belongs to the universal ribosomal protein uS7 family.</text>
</comment>
<evidence type="ECO:0000256" key="6">
    <source>
        <dbReference type="ARBA" id="ARBA00023274"/>
    </source>
</evidence>